<evidence type="ECO:0000313" key="2">
    <source>
        <dbReference type="EMBL" id="CAB0037908.1"/>
    </source>
</evidence>
<sequence>MVCEEKPISSDESDEEYEALDALADYSAYSRPKCHEESWDYPKCGEICIHRNNWEQHLHHLELVFERLRIYNLTCSVEKCRFGMERLEYLGFQVSSTAEELLETKYHFYEAFDYAARKFEIHHGYEIKRGDAADFEVLWKTAAAYMKGLEMIFVRGYFTGGSSPEHRDGRDPDQSDTSSPEDDLDEKREEDKVEKKEEDEVETVCEDGEWAEIVSVKCSKKKKKNETDERIPLWSSGTSVFGRVSRRLSAMLRKRAIEVNSWNVECFSYGLGCYRWCKKDLWALVPRRIKIPYKFFGAFDGKKRMIKSPSPVLANESDLNGNQNLKYSRNDVDVHVTWK</sequence>
<proteinExistence type="predicted"/>
<dbReference type="EMBL" id="CADCXV010000878">
    <property type="protein sequence ID" value="CAB0037908.1"/>
    <property type="molecule type" value="Genomic_DNA"/>
</dbReference>
<dbReference type="AlphaFoldDB" id="A0A6H5IKE4"/>
<organism evidence="2 3">
    <name type="scientific">Trichogramma brassicae</name>
    <dbReference type="NCBI Taxonomy" id="86971"/>
    <lineage>
        <taxon>Eukaryota</taxon>
        <taxon>Metazoa</taxon>
        <taxon>Ecdysozoa</taxon>
        <taxon>Arthropoda</taxon>
        <taxon>Hexapoda</taxon>
        <taxon>Insecta</taxon>
        <taxon>Pterygota</taxon>
        <taxon>Neoptera</taxon>
        <taxon>Endopterygota</taxon>
        <taxon>Hymenoptera</taxon>
        <taxon>Apocrita</taxon>
        <taxon>Proctotrupomorpha</taxon>
        <taxon>Chalcidoidea</taxon>
        <taxon>Trichogrammatidae</taxon>
        <taxon>Trichogramma</taxon>
    </lineage>
</organism>
<dbReference type="GO" id="GO:0071897">
    <property type="term" value="P:DNA biosynthetic process"/>
    <property type="evidence" value="ECO:0007669"/>
    <property type="project" value="UniProtKB-ARBA"/>
</dbReference>
<dbReference type="InterPro" id="IPR043128">
    <property type="entry name" value="Rev_trsase/Diguanyl_cyclase"/>
</dbReference>
<dbReference type="Gene3D" id="3.30.70.270">
    <property type="match status" value="1"/>
</dbReference>
<reference evidence="2 3" key="1">
    <citation type="submission" date="2020-02" db="EMBL/GenBank/DDBJ databases">
        <authorList>
            <person name="Ferguson B K."/>
        </authorList>
    </citation>
    <scope>NUCLEOTIDE SEQUENCE [LARGE SCALE GENOMIC DNA]</scope>
</reference>
<gene>
    <name evidence="2" type="ORF">TBRA_LOCUS9713</name>
</gene>
<keyword evidence="3" id="KW-1185">Reference proteome</keyword>
<dbReference type="InterPro" id="IPR043502">
    <property type="entry name" value="DNA/RNA_pol_sf"/>
</dbReference>
<protein>
    <submittedName>
        <fullName evidence="2">Uncharacterized protein</fullName>
    </submittedName>
</protein>
<evidence type="ECO:0000313" key="3">
    <source>
        <dbReference type="Proteomes" id="UP000479190"/>
    </source>
</evidence>
<feature type="compositionally biased region" description="Basic and acidic residues" evidence="1">
    <location>
        <begin position="185"/>
        <end position="198"/>
    </location>
</feature>
<evidence type="ECO:0000256" key="1">
    <source>
        <dbReference type="SAM" id="MobiDB-lite"/>
    </source>
</evidence>
<dbReference type="SUPFAM" id="SSF56672">
    <property type="entry name" value="DNA/RNA polymerases"/>
    <property type="match status" value="1"/>
</dbReference>
<feature type="compositionally biased region" description="Basic and acidic residues" evidence="1">
    <location>
        <begin position="164"/>
        <end position="173"/>
    </location>
</feature>
<feature type="region of interest" description="Disordered" evidence="1">
    <location>
        <begin position="163"/>
        <end position="200"/>
    </location>
</feature>
<dbReference type="Proteomes" id="UP000479190">
    <property type="component" value="Unassembled WGS sequence"/>
</dbReference>
<name>A0A6H5IKE4_9HYME</name>
<accession>A0A6H5IKE4</accession>